<evidence type="ECO:0000259" key="12">
    <source>
        <dbReference type="Pfam" id="PF14842"/>
    </source>
</evidence>
<keyword evidence="13" id="KW-0966">Cell projection</keyword>
<comment type="similarity">
    <text evidence="3">Belongs to the FliG family.</text>
</comment>
<dbReference type="PRINTS" id="PR00954">
    <property type="entry name" value="FLGMOTORFLIG"/>
</dbReference>
<keyword evidence="6" id="KW-0145">Chemotaxis</keyword>
<evidence type="ECO:0000313" key="13">
    <source>
        <dbReference type="EMBL" id="RBP70107.1"/>
    </source>
</evidence>
<dbReference type="GO" id="GO:0006935">
    <property type="term" value="P:chemotaxis"/>
    <property type="evidence" value="ECO:0007669"/>
    <property type="project" value="UniProtKB-KW"/>
</dbReference>
<keyword evidence="7" id="KW-0283">Flagellar rotation</keyword>
<keyword evidence="13" id="KW-0969">Cilium</keyword>
<dbReference type="Gene3D" id="1.10.220.30">
    <property type="match status" value="3"/>
</dbReference>
<evidence type="ECO:0000259" key="10">
    <source>
        <dbReference type="Pfam" id="PF01706"/>
    </source>
</evidence>
<gene>
    <name evidence="13" type="ORF">DES36_101161</name>
</gene>
<dbReference type="SUPFAM" id="SSF48029">
    <property type="entry name" value="FliG"/>
    <property type="match status" value="2"/>
</dbReference>
<evidence type="ECO:0000259" key="11">
    <source>
        <dbReference type="Pfam" id="PF14841"/>
    </source>
</evidence>
<dbReference type="InterPro" id="IPR032779">
    <property type="entry name" value="FliG_M"/>
</dbReference>
<name>A0A366IG35_9FIRM</name>
<dbReference type="PIRSF" id="PIRSF003161">
    <property type="entry name" value="FliG"/>
    <property type="match status" value="1"/>
</dbReference>
<dbReference type="GO" id="GO:0071973">
    <property type="term" value="P:bacterial-type flagellum-dependent cell motility"/>
    <property type="evidence" value="ECO:0007669"/>
    <property type="project" value="InterPro"/>
</dbReference>
<dbReference type="FunFam" id="1.10.220.30:FF:000001">
    <property type="entry name" value="Flagellar motor switch protein FliG"/>
    <property type="match status" value="1"/>
</dbReference>
<dbReference type="InterPro" id="IPR028263">
    <property type="entry name" value="FliG_N"/>
</dbReference>
<dbReference type="EMBL" id="QNRX01000001">
    <property type="protein sequence ID" value="RBP70107.1"/>
    <property type="molecule type" value="Genomic_DNA"/>
</dbReference>
<dbReference type="OrthoDB" id="9780302at2"/>
<dbReference type="PANTHER" id="PTHR30534">
    <property type="entry name" value="FLAGELLAR MOTOR SWITCH PROTEIN FLIG"/>
    <property type="match status" value="1"/>
</dbReference>
<dbReference type="GO" id="GO:0005886">
    <property type="term" value="C:plasma membrane"/>
    <property type="evidence" value="ECO:0007669"/>
    <property type="project" value="UniProtKB-SubCell"/>
</dbReference>
<evidence type="ECO:0000313" key="14">
    <source>
        <dbReference type="Proteomes" id="UP000253490"/>
    </source>
</evidence>
<dbReference type="Pfam" id="PF01706">
    <property type="entry name" value="FliG_C"/>
    <property type="match status" value="1"/>
</dbReference>
<keyword evidence="8" id="KW-0472">Membrane</keyword>
<dbReference type="InterPro" id="IPR011002">
    <property type="entry name" value="FliG_a-hlx"/>
</dbReference>
<keyword evidence="14" id="KW-1185">Reference proteome</keyword>
<keyword evidence="5" id="KW-1003">Cell membrane</keyword>
<evidence type="ECO:0000256" key="2">
    <source>
        <dbReference type="ARBA" id="ARBA00004413"/>
    </source>
</evidence>
<keyword evidence="13" id="KW-0282">Flagellum</keyword>
<evidence type="ECO:0000256" key="1">
    <source>
        <dbReference type="ARBA" id="ARBA00004117"/>
    </source>
</evidence>
<evidence type="ECO:0000256" key="5">
    <source>
        <dbReference type="ARBA" id="ARBA00022475"/>
    </source>
</evidence>
<dbReference type="GO" id="GO:0003774">
    <property type="term" value="F:cytoskeletal motor activity"/>
    <property type="evidence" value="ECO:0007669"/>
    <property type="project" value="InterPro"/>
</dbReference>
<dbReference type="InterPro" id="IPR023087">
    <property type="entry name" value="Flg_Motor_Flig_C"/>
</dbReference>
<sequence>MQTKNSGARKAAILLIALGPETSSQILKSLPDNIIKKVTYEIANIDYVEPAEKHKVLSDFVDMASAKEYVLDGGIDYAKNLLNKALGAQRAKEVIDVLYQIQQKEKPFAIARKADPQQLTNLLRNEHPQTIALIMCYMQPEKSAIVLSEFPVELQTEIAERIGTINRTSPIVIKRIEEIMENKFTSLVENDTETIGGVKTLVEILNSVDRSTEKNIINALEDAQPDLAEIIKSNLFIFEDIVNLDKGSIQRILREVANEDLVLALKGASEIVSSTVFSNMSKRAADMLKEDIKFMGPVRLSTVEDAQQKIVGIIRRLDEAGEIVIGRGDQDSVIL</sequence>
<evidence type="ECO:0000256" key="3">
    <source>
        <dbReference type="ARBA" id="ARBA00010299"/>
    </source>
</evidence>
<dbReference type="RefSeq" id="WP_113919316.1">
    <property type="nucleotide sequence ID" value="NZ_CALNCS010000100.1"/>
</dbReference>
<protein>
    <recommendedName>
        <fullName evidence="4">Flagellar motor switch protein FliG</fullName>
    </recommendedName>
</protein>
<dbReference type="GO" id="GO:0009425">
    <property type="term" value="C:bacterial-type flagellum basal body"/>
    <property type="evidence" value="ECO:0007669"/>
    <property type="project" value="UniProtKB-SubCell"/>
</dbReference>
<comment type="subcellular location">
    <subcellularLocation>
        <location evidence="1">Bacterial flagellum basal body</location>
    </subcellularLocation>
    <subcellularLocation>
        <location evidence="2">Cell membrane</location>
        <topology evidence="2">Peripheral membrane protein</topology>
        <orientation evidence="2">Cytoplasmic side</orientation>
    </subcellularLocation>
</comment>
<dbReference type="Pfam" id="PF14842">
    <property type="entry name" value="FliG_N"/>
    <property type="match status" value="1"/>
</dbReference>
<feature type="domain" description="Flagellar motor switch protein FliG middle" evidence="11">
    <location>
        <begin position="116"/>
        <end position="189"/>
    </location>
</feature>
<comment type="caution">
    <text evidence="13">The sequence shown here is derived from an EMBL/GenBank/DDBJ whole genome shotgun (WGS) entry which is preliminary data.</text>
</comment>
<evidence type="ECO:0000256" key="8">
    <source>
        <dbReference type="ARBA" id="ARBA00023136"/>
    </source>
</evidence>
<dbReference type="Pfam" id="PF14841">
    <property type="entry name" value="FliG_M"/>
    <property type="match status" value="1"/>
</dbReference>
<evidence type="ECO:0000256" key="6">
    <source>
        <dbReference type="ARBA" id="ARBA00022500"/>
    </source>
</evidence>
<reference evidence="13 14" key="1">
    <citation type="submission" date="2018-06" db="EMBL/GenBank/DDBJ databases">
        <title>Genomic Encyclopedia of Type Strains, Phase IV (KMG-IV): sequencing the most valuable type-strain genomes for metagenomic binning, comparative biology and taxonomic classification.</title>
        <authorList>
            <person name="Goeker M."/>
        </authorList>
    </citation>
    <scope>NUCLEOTIDE SEQUENCE [LARGE SCALE GENOMIC DNA]</scope>
    <source>
        <strain evidence="13 14">DSM 22112</strain>
    </source>
</reference>
<accession>A0A366IG35</accession>
<feature type="domain" description="Flagellar motor switch protein FliG C-terminal" evidence="10">
    <location>
        <begin position="219"/>
        <end position="325"/>
    </location>
</feature>
<dbReference type="AlphaFoldDB" id="A0A366IG35"/>
<evidence type="ECO:0000256" key="9">
    <source>
        <dbReference type="ARBA" id="ARBA00023143"/>
    </source>
</evidence>
<proteinExistence type="inferred from homology"/>
<organism evidence="13 14">
    <name type="scientific">Alkalibaculum bacchi</name>
    <dbReference type="NCBI Taxonomy" id="645887"/>
    <lineage>
        <taxon>Bacteria</taxon>
        <taxon>Bacillati</taxon>
        <taxon>Bacillota</taxon>
        <taxon>Clostridia</taxon>
        <taxon>Eubacteriales</taxon>
        <taxon>Eubacteriaceae</taxon>
        <taxon>Alkalibaculum</taxon>
    </lineage>
</organism>
<dbReference type="Proteomes" id="UP000253490">
    <property type="component" value="Unassembled WGS sequence"/>
</dbReference>
<evidence type="ECO:0000256" key="7">
    <source>
        <dbReference type="ARBA" id="ARBA00022779"/>
    </source>
</evidence>
<dbReference type="NCBIfam" id="TIGR00207">
    <property type="entry name" value="fliG"/>
    <property type="match status" value="1"/>
</dbReference>
<dbReference type="InterPro" id="IPR000090">
    <property type="entry name" value="Flg_Motor_Flig"/>
</dbReference>
<keyword evidence="9" id="KW-0975">Bacterial flagellum</keyword>
<evidence type="ECO:0000256" key="4">
    <source>
        <dbReference type="ARBA" id="ARBA00021870"/>
    </source>
</evidence>
<feature type="domain" description="Flagellar motor switch protein FliG N-terminal" evidence="12">
    <location>
        <begin position="6"/>
        <end position="105"/>
    </location>
</feature>
<dbReference type="PANTHER" id="PTHR30534:SF0">
    <property type="entry name" value="FLAGELLAR MOTOR SWITCH PROTEIN FLIG"/>
    <property type="match status" value="1"/>
</dbReference>